<dbReference type="OrthoDB" id="10261807at2759"/>
<dbReference type="InterPro" id="IPR012093">
    <property type="entry name" value="Pirin"/>
</dbReference>
<comment type="similarity">
    <text evidence="1 3">Belongs to the pirin family.</text>
</comment>
<feature type="binding site" evidence="2">
    <location>
        <position position="106"/>
    </location>
    <ligand>
        <name>Fe cation</name>
        <dbReference type="ChEBI" id="CHEBI:24875"/>
    </ligand>
</feature>
<proteinExistence type="inferred from homology"/>
<dbReference type="EMBL" id="AACS02000007">
    <property type="protein sequence ID" value="EAU90185.1"/>
    <property type="molecule type" value="Genomic_DNA"/>
</dbReference>
<dbReference type="InParanoid" id="A8N9Z6"/>
<dbReference type="GO" id="GO:0046872">
    <property type="term" value="F:metal ion binding"/>
    <property type="evidence" value="ECO:0007669"/>
    <property type="project" value="UniProtKB-KW"/>
</dbReference>
<evidence type="ECO:0000313" key="6">
    <source>
        <dbReference type="EMBL" id="EAU90185.1"/>
    </source>
</evidence>
<dbReference type="AlphaFoldDB" id="A8N9Z6"/>
<comment type="cofactor">
    <cofactor evidence="2">
        <name>Fe cation</name>
        <dbReference type="ChEBI" id="CHEBI:24875"/>
    </cofactor>
    <text evidence="2">Binds 1 Fe cation per subunit.</text>
</comment>
<organism evidence="6 7">
    <name type="scientific">Coprinopsis cinerea (strain Okayama-7 / 130 / ATCC MYA-4618 / FGSC 9003)</name>
    <name type="common">Inky cap fungus</name>
    <name type="synonym">Hormographiella aspergillata</name>
    <dbReference type="NCBI Taxonomy" id="240176"/>
    <lineage>
        <taxon>Eukaryota</taxon>
        <taxon>Fungi</taxon>
        <taxon>Dikarya</taxon>
        <taxon>Basidiomycota</taxon>
        <taxon>Agaricomycotina</taxon>
        <taxon>Agaricomycetes</taxon>
        <taxon>Agaricomycetidae</taxon>
        <taxon>Agaricales</taxon>
        <taxon>Agaricineae</taxon>
        <taxon>Psathyrellaceae</taxon>
        <taxon>Coprinopsis</taxon>
    </lineage>
</organism>
<feature type="binding site" evidence="2">
    <location>
        <position position="108"/>
    </location>
    <ligand>
        <name>Fe cation</name>
        <dbReference type="ChEBI" id="CHEBI:24875"/>
    </ligand>
</feature>
<feature type="binding site" evidence="2">
    <location>
        <position position="62"/>
    </location>
    <ligand>
        <name>Fe cation</name>
        <dbReference type="ChEBI" id="CHEBI:24875"/>
    </ligand>
</feature>
<dbReference type="InterPro" id="IPR003829">
    <property type="entry name" value="Pirin_N_dom"/>
</dbReference>
<dbReference type="VEuPathDB" id="FungiDB:CC1G_05723"/>
<evidence type="ECO:0000313" key="7">
    <source>
        <dbReference type="Proteomes" id="UP000001861"/>
    </source>
</evidence>
<keyword evidence="7" id="KW-1185">Reference proteome</keyword>
<dbReference type="Proteomes" id="UP000001861">
    <property type="component" value="Unassembled WGS sequence"/>
</dbReference>
<feature type="domain" description="Quercetin 2,3-dioxygenase C-terminal cupin" evidence="5">
    <location>
        <begin position="163"/>
        <end position="265"/>
    </location>
</feature>
<dbReference type="OMA" id="KFEWTVG"/>
<dbReference type="SUPFAM" id="SSF51182">
    <property type="entry name" value="RmlC-like cupins"/>
    <property type="match status" value="1"/>
</dbReference>
<feature type="binding site" evidence="2">
    <location>
        <position position="64"/>
    </location>
    <ligand>
        <name>Fe cation</name>
        <dbReference type="ChEBI" id="CHEBI:24875"/>
    </ligand>
</feature>
<dbReference type="PIRSF" id="PIRSF006232">
    <property type="entry name" value="Pirin"/>
    <property type="match status" value="1"/>
</dbReference>
<dbReference type="Pfam" id="PF17954">
    <property type="entry name" value="Pirin_C_2"/>
    <property type="match status" value="1"/>
</dbReference>
<evidence type="ECO:0000256" key="1">
    <source>
        <dbReference type="ARBA" id="ARBA00008416"/>
    </source>
</evidence>
<dbReference type="InterPro" id="IPR011051">
    <property type="entry name" value="RmlC_Cupin_sf"/>
</dbReference>
<feature type="domain" description="Pirin N-terminal" evidence="4">
    <location>
        <begin position="14"/>
        <end position="122"/>
    </location>
</feature>
<evidence type="ECO:0000259" key="5">
    <source>
        <dbReference type="Pfam" id="PF17954"/>
    </source>
</evidence>
<reference evidence="6 7" key="1">
    <citation type="journal article" date="2010" name="Proc. Natl. Acad. Sci. U.S.A.">
        <title>Insights into evolution of multicellular fungi from the assembled chromosomes of the mushroom Coprinopsis cinerea (Coprinus cinereus).</title>
        <authorList>
            <person name="Stajich J.E."/>
            <person name="Wilke S.K."/>
            <person name="Ahren D."/>
            <person name="Au C.H."/>
            <person name="Birren B.W."/>
            <person name="Borodovsky M."/>
            <person name="Burns C."/>
            <person name="Canback B."/>
            <person name="Casselton L.A."/>
            <person name="Cheng C.K."/>
            <person name="Deng J."/>
            <person name="Dietrich F.S."/>
            <person name="Fargo D.C."/>
            <person name="Farman M.L."/>
            <person name="Gathman A.C."/>
            <person name="Goldberg J."/>
            <person name="Guigo R."/>
            <person name="Hoegger P.J."/>
            <person name="Hooker J.B."/>
            <person name="Huggins A."/>
            <person name="James T.Y."/>
            <person name="Kamada T."/>
            <person name="Kilaru S."/>
            <person name="Kodira C."/>
            <person name="Kues U."/>
            <person name="Kupfer D."/>
            <person name="Kwan H.S."/>
            <person name="Lomsadze A."/>
            <person name="Li W."/>
            <person name="Lilly W.W."/>
            <person name="Ma L.J."/>
            <person name="Mackey A.J."/>
            <person name="Manning G."/>
            <person name="Martin F."/>
            <person name="Muraguchi H."/>
            <person name="Natvig D.O."/>
            <person name="Palmerini H."/>
            <person name="Ramesh M.A."/>
            <person name="Rehmeyer C.J."/>
            <person name="Roe B.A."/>
            <person name="Shenoy N."/>
            <person name="Stanke M."/>
            <person name="Ter-Hovhannisyan V."/>
            <person name="Tunlid A."/>
            <person name="Velagapudi R."/>
            <person name="Vision T.J."/>
            <person name="Zeng Q."/>
            <person name="Zolan M.E."/>
            <person name="Pukkila P.J."/>
        </authorList>
    </citation>
    <scope>NUCLEOTIDE SEQUENCE [LARGE SCALE GENOMIC DNA]</scope>
    <source>
        <strain evidence="7">Okayama-7 / 130 / ATCC MYA-4618 / FGSC 9003</strain>
    </source>
</reference>
<dbReference type="eggNOG" id="ENOG502RXW4">
    <property type="taxonomic scope" value="Eukaryota"/>
</dbReference>
<dbReference type="InterPro" id="IPR041602">
    <property type="entry name" value="Quercetinase_C"/>
</dbReference>
<accession>A8N9Z6</accession>
<keyword evidence="2" id="KW-0408">Iron</keyword>
<evidence type="ECO:0000256" key="3">
    <source>
        <dbReference type="RuleBase" id="RU003457"/>
    </source>
</evidence>
<evidence type="ECO:0000256" key="2">
    <source>
        <dbReference type="PIRSR" id="PIRSR006232-1"/>
    </source>
</evidence>
<comment type="caution">
    <text evidence="6">The sequence shown here is derived from an EMBL/GenBank/DDBJ whole genome shotgun (WGS) entry which is preliminary data.</text>
</comment>
<dbReference type="CDD" id="cd02910">
    <property type="entry name" value="cupin_Yhhw_N"/>
    <property type="match status" value="1"/>
</dbReference>
<dbReference type="Pfam" id="PF02678">
    <property type="entry name" value="Pirin"/>
    <property type="match status" value="1"/>
</dbReference>
<dbReference type="PANTHER" id="PTHR43212:SF3">
    <property type="entry name" value="QUERCETIN 2,3-DIOXYGENASE"/>
    <property type="match status" value="1"/>
</dbReference>
<keyword evidence="2" id="KW-0479">Metal-binding</keyword>
<protein>
    <submittedName>
        <fullName evidence="6">Pirin domain-containing protein</fullName>
    </submittedName>
</protein>
<dbReference type="KEGG" id="cci:CC1G_05723"/>
<dbReference type="RefSeq" id="XP_001831652.1">
    <property type="nucleotide sequence ID" value="XM_001831600.1"/>
</dbReference>
<dbReference type="Gene3D" id="2.60.120.10">
    <property type="entry name" value="Jelly Rolls"/>
    <property type="match status" value="2"/>
</dbReference>
<dbReference type="InterPro" id="IPR014710">
    <property type="entry name" value="RmlC-like_jellyroll"/>
</dbReference>
<evidence type="ECO:0000259" key="4">
    <source>
        <dbReference type="Pfam" id="PF02678"/>
    </source>
</evidence>
<sequence>MILPLQFVPRRSEERGHADHGWLKAFHTFSFAGYQDRSHQQYGPLRVINEDRIAPRKGFGNHGHEEFEIFSYIVSGQLEHKDSMGNTEILKRGDIQMTSTGTGITHSEKTYGSKSVHLLQIWAIPSQSRLQPKYYTRHFSDDDKRDKWARVVAPIWSEGVKSSERNEDGPTPINSQLTLYATILSPGSNLKRHLEGRKAYVHVIQTSGSREGEGAGATVQLDDAFGGQLDLREGDGAYVKVNTQGAVLTVRNTGDRPAEVLVFDME</sequence>
<dbReference type="PANTHER" id="PTHR43212">
    <property type="entry name" value="QUERCETIN 2,3-DIOXYGENASE"/>
    <property type="match status" value="1"/>
</dbReference>
<dbReference type="GeneID" id="6008126"/>
<gene>
    <name evidence="6" type="ORF">CC1G_05723</name>
</gene>
<name>A8N9Z6_COPC7</name>
<dbReference type="STRING" id="240176.A8N9Z6"/>